<dbReference type="SUPFAM" id="SSF52266">
    <property type="entry name" value="SGNH hydrolase"/>
    <property type="match status" value="1"/>
</dbReference>
<dbReference type="Proteomes" id="UP000711391">
    <property type="component" value="Unassembled WGS sequence"/>
</dbReference>
<dbReference type="GO" id="GO:0016788">
    <property type="term" value="F:hydrolase activity, acting on ester bonds"/>
    <property type="evidence" value="ECO:0007669"/>
    <property type="project" value="UniProtKB-ARBA"/>
</dbReference>
<dbReference type="Gene3D" id="3.40.50.1110">
    <property type="entry name" value="SGNH hydrolase"/>
    <property type="match status" value="1"/>
</dbReference>
<comment type="caution">
    <text evidence="1">The sequence shown here is derived from an EMBL/GenBank/DDBJ whole genome shotgun (WGS) entry which is preliminary data.</text>
</comment>
<proteinExistence type="predicted"/>
<protein>
    <recommendedName>
        <fullName evidence="3">SGNH/GDSL hydrolase family protein</fullName>
    </recommendedName>
</protein>
<gene>
    <name evidence="1" type="ORF">ISQ64_04020</name>
</gene>
<organism evidence="1 2">
    <name type="scientific">SAR86 cluster bacterium</name>
    <dbReference type="NCBI Taxonomy" id="2030880"/>
    <lineage>
        <taxon>Bacteria</taxon>
        <taxon>Pseudomonadati</taxon>
        <taxon>Pseudomonadota</taxon>
        <taxon>Gammaproteobacteria</taxon>
        <taxon>SAR86 cluster</taxon>
    </lineage>
</organism>
<dbReference type="EMBL" id="JADHQD010000024">
    <property type="protein sequence ID" value="MBL6818553.1"/>
    <property type="molecule type" value="Genomic_DNA"/>
</dbReference>
<evidence type="ECO:0008006" key="3">
    <source>
        <dbReference type="Google" id="ProtNLM"/>
    </source>
</evidence>
<name>A0A937ICA5_9GAMM</name>
<evidence type="ECO:0000313" key="2">
    <source>
        <dbReference type="Proteomes" id="UP000711391"/>
    </source>
</evidence>
<dbReference type="AlphaFoldDB" id="A0A937ICA5"/>
<evidence type="ECO:0000313" key="1">
    <source>
        <dbReference type="EMBL" id="MBL6818553.1"/>
    </source>
</evidence>
<dbReference type="InterPro" id="IPR036514">
    <property type="entry name" value="SGNH_hydro_sf"/>
</dbReference>
<reference evidence="1" key="1">
    <citation type="submission" date="2020-10" db="EMBL/GenBank/DDBJ databases">
        <title>Microbiome of the Black Sea water column analyzed by genome centric metagenomics.</title>
        <authorList>
            <person name="Cabello-Yeves P.J."/>
            <person name="Callieri C."/>
            <person name="Picazo A."/>
            <person name="Mehrshad M."/>
            <person name="Haro-Moreno J.M."/>
            <person name="Roda-Garcia J."/>
            <person name="Dzembekova N."/>
            <person name="Slabakova V."/>
            <person name="Slabakova N."/>
            <person name="Moncheva S."/>
            <person name="Rodriguez-Valera F."/>
        </authorList>
    </citation>
    <scope>NUCLEOTIDE SEQUENCE</scope>
    <source>
        <strain evidence="1">BS307-5m-G50</strain>
    </source>
</reference>
<sequence>MNYILLSILIFSNFLFSSEIKINALKNKNPERVLYIGNSYLYYNDSLHNHVRKMLEEYYLKEIDTTNYKLVTISGSRSWHHNVDHPLNHKKIGAKKPFELVIIQGGSGETDTKSERKIFLDSVEEIVNKVHASRAEAALYMIHAYVAPHKNTNPKMITDIKKMYIEAGNKNNALVIPVGIAFENAYSAMPNIELHKPFDGSHPSLLGTYLAACVVFGSITQKSPSGLNYNYFNTINDADREFLQRIAHETIEDFYNIKL</sequence>
<accession>A0A937ICA5</accession>